<feature type="domain" description="ABC transporter" evidence="3">
    <location>
        <begin position="6"/>
        <end position="217"/>
    </location>
</feature>
<dbReference type="SMART" id="SM00382">
    <property type="entry name" value="AAA"/>
    <property type="match status" value="1"/>
</dbReference>
<evidence type="ECO:0000256" key="1">
    <source>
        <dbReference type="ARBA" id="ARBA00022741"/>
    </source>
</evidence>
<dbReference type="GO" id="GO:0005524">
    <property type="term" value="F:ATP binding"/>
    <property type="evidence" value="ECO:0007669"/>
    <property type="project" value="UniProtKB-KW"/>
</dbReference>
<dbReference type="PANTHER" id="PTHR43423">
    <property type="entry name" value="ABC TRANSPORTER I FAMILY MEMBER 17"/>
    <property type="match status" value="1"/>
</dbReference>
<dbReference type="Gene3D" id="3.40.50.300">
    <property type="entry name" value="P-loop containing nucleotide triphosphate hydrolases"/>
    <property type="match status" value="1"/>
</dbReference>
<organism evidence="4 5">
    <name type="scientific">Labilithrix luteola</name>
    <dbReference type="NCBI Taxonomy" id="1391654"/>
    <lineage>
        <taxon>Bacteria</taxon>
        <taxon>Pseudomonadati</taxon>
        <taxon>Myxococcota</taxon>
        <taxon>Polyangia</taxon>
        <taxon>Polyangiales</taxon>
        <taxon>Labilitrichaceae</taxon>
        <taxon>Labilithrix</taxon>
    </lineage>
</organism>
<dbReference type="EMBL" id="CP012333">
    <property type="protein sequence ID" value="AKU96147.1"/>
    <property type="molecule type" value="Genomic_DNA"/>
</dbReference>
<dbReference type="KEGG" id="llu:AKJ09_02811"/>
<sequence>MASSCLVVAELSVVRGDRTIVDHASLSLEVGTIATIQGASGSGKSTFLRAIARLIAVDGGRISFEGHDALAMEVTEYRRRVAYVPQLPRMFEGTVADNVRAGPRFQGVSLSDGAVAELLERVGLAAEMARRPASELSGGEKLRVGLARALANDPRVLLLDESTSALDPESAARVIDRVVSLTRTGTAAICVTHIDEHARRFGGARYHMTSGVLAEGA</sequence>
<dbReference type="STRING" id="1391654.AKJ09_02811"/>
<dbReference type="Pfam" id="PF00005">
    <property type="entry name" value="ABC_tran"/>
    <property type="match status" value="1"/>
</dbReference>
<dbReference type="InterPro" id="IPR003439">
    <property type="entry name" value="ABC_transporter-like_ATP-bd"/>
</dbReference>
<keyword evidence="1" id="KW-0547">Nucleotide-binding</keyword>
<dbReference type="GO" id="GO:0016887">
    <property type="term" value="F:ATP hydrolysis activity"/>
    <property type="evidence" value="ECO:0007669"/>
    <property type="project" value="InterPro"/>
</dbReference>
<protein>
    <submittedName>
        <fullName evidence="4">Methionine ABC transporter ATP-binding protein</fullName>
    </submittedName>
</protein>
<reference evidence="4 5" key="1">
    <citation type="submission" date="2015-08" db="EMBL/GenBank/DDBJ databases">
        <authorList>
            <person name="Babu N.S."/>
            <person name="Beckwith C.J."/>
            <person name="Beseler K.G."/>
            <person name="Brison A."/>
            <person name="Carone J.V."/>
            <person name="Caskin T.P."/>
            <person name="Diamond M."/>
            <person name="Durham M.E."/>
            <person name="Foxe J.M."/>
            <person name="Go M."/>
            <person name="Henderson B.A."/>
            <person name="Jones I.B."/>
            <person name="McGettigan J.A."/>
            <person name="Micheletti S.J."/>
            <person name="Nasrallah M.E."/>
            <person name="Ortiz D."/>
            <person name="Piller C.R."/>
            <person name="Privatt S.R."/>
            <person name="Schneider S.L."/>
            <person name="Sharp S."/>
            <person name="Smith T.C."/>
            <person name="Stanton J.D."/>
            <person name="Ullery H.E."/>
            <person name="Wilson R.J."/>
            <person name="Serrano M.G."/>
            <person name="Buck G."/>
            <person name="Lee V."/>
            <person name="Wang Y."/>
            <person name="Carvalho R."/>
            <person name="Voegtly L."/>
            <person name="Shi R."/>
            <person name="Duckworth R."/>
            <person name="Johnson A."/>
            <person name="Loviza R."/>
            <person name="Walstead R."/>
            <person name="Shah Z."/>
            <person name="Kiflezghi M."/>
            <person name="Wade K."/>
            <person name="Ball S.L."/>
            <person name="Bradley K.W."/>
            <person name="Asai D.J."/>
            <person name="Bowman C.A."/>
            <person name="Russell D.A."/>
            <person name="Pope W.H."/>
            <person name="Jacobs-Sera D."/>
            <person name="Hendrix R.W."/>
            <person name="Hatfull G.F."/>
        </authorList>
    </citation>
    <scope>NUCLEOTIDE SEQUENCE [LARGE SCALE GENOMIC DNA]</scope>
    <source>
        <strain evidence="4 5">DSM 27648</strain>
    </source>
</reference>
<gene>
    <name evidence="4" type="ORF">AKJ09_02811</name>
</gene>
<accession>A0A0K1PRJ3</accession>
<keyword evidence="2 4" id="KW-0067">ATP-binding</keyword>
<evidence type="ECO:0000313" key="4">
    <source>
        <dbReference type="EMBL" id="AKU96147.1"/>
    </source>
</evidence>
<proteinExistence type="predicted"/>
<evidence type="ECO:0000259" key="3">
    <source>
        <dbReference type="PROSITE" id="PS50893"/>
    </source>
</evidence>
<keyword evidence="5" id="KW-1185">Reference proteome</keyword>
<dbReference type="PANTHER" id="PTHR43423:SF1">
    <property type="entry name" value="ABC TRANSPORTER I FAMILY MEMBER 17"/>
    <property type="match status" value="1"/>
</dbReference>
<dbReference type="Proteomes" id="UP000064967">
    <property type="component" value="Chromosome"/>
</dbReference>
<dbReference type="SUPFAM" id="SSF52540">
    <property type="entry name" value="P-loop containing nucleoside triphosphate hydrolases"/>
    <property type="match status" value="1"/>
</dbReference>
<evidence type="ECO:0000256" key="2">
    <source>
        <dbReference type="ARBA" id="ARBA00022840"/>
    </source>
</evidence>
<dbReference type="RefSeq" id="WP_169927493.1">
    <property type="nucleotide sequence ID" value="NZ_CP012333.1"/>
</dbReference>
<evidence type="ECO:0000313" key="5">
    <source>
        <dbReference type="Proteomes" id="UP000064967"/>
    </source>
</evidence>
<dbReference type="AlphaFoldDB" id="A0A0K1PRJ3"/>
<dbReference type="PROSITE" id="PS50893">
    <property type="entry name" value="ABC_TRANSPORTER_2"/>
    <property type="match status" value="1"/>
</dbReference>
<dbReference type="InterPro" id="IPR027417">
    <property type="entry name" value="P-loop_NTPase"/>
</dbReference>
<name>A0A0K1PRJ3_9BACT</name>
<dbReference type="InterPro" id="IPR003593">
    <property type="entry name" value="AAA+_ATPase"/>
</dbReference>